<dbReference type="InterPro" id="IPR018211">
    <property type="entry name" value="ADH_Fe_CS"/>
</dbReference>
<evidence type="ECO:0000313" key="6">
    <source>
        <dbReference type="EMBL" id="RAS60544.1"/>
    </source>
</evidence>
<accession>A0A2J8GMN6</accession>
<dbReference type="Pfam" id="PF00465">
    <property type="entry name" value="Fe-ADH"/>
    <property type="match status" value="1"/>
</dbReference>
<dbReference type="InterPro" id="IPR001670">
    <property type="entry name" value="ADH_Fe/GldA"/>
</dbReference>
<dbReference type="RefSeq" id="WP_102941951.1">
    <property type="nucleotide sequence ID" value="NZ_QLTR01000021.1"/>
</dbReference>
<evidence type="ECO:0000259" key="5">
    <source>
        <dbReference type="Pfam" id="PF25137"/>
    </source>
</evidence>
<dbReference type="CDD" id="cd08180">
    <property type="entry name" value="PDD"/>
    <property type="match status" value="1"/>
</dbReference>
<gene>
    <name evidence="6" type="ORF">DET48_12149</name>
</gene>
<keyword evidence="3" id="KW-0560">Oxidoreductase</keyword>
<feature type="domain" description="Alcohol dehydrogenase iron-type/glycerol dehydrogenase GldA" evidence="4">
    <location>
        <begin position="8"/>
        <end position="157"/>
    </location>
</feature>
<evidence type="ECO:0000256" key="1">
    <source>
        <dbReference type="ARBA" id="ARBA00001962"/>
    </source>
</evidence>
<organism evidence="6 7">
    <name type="scientific">Vibrio diazotrophicus</name>
    <dbReference type="NCBI Taxonomy" id="685"/>
    <lineage>
        <taxon>Bacteria</taxon>
        <taxon>Pseudomonadati</taxon>
        <taxon>Pseudomonadota</taxon>
        <taxon>Gammaproteobacteria</taxon>
        <taxon>Vibrionales</taxon>
        <taxon>Vibrionaceae</taxon>
        <taxon>Vibrio</taxon>
    </lineage>
</organism>
<dbReference type="Gene3D" id="3.40.50.1970">
    <property type="match status" value="1"/>
</dbReference>
<comment type="caution">
    <text evidence="6">The sequence shown here is derived from an EMBL/GenBank/DDBJ whole genome shotgun (WGS) entry which is preliminary data.</text>
</comment>
<dbReference type="Proteomes" id="UP000248729">
    <property type="component" value="Unassembled WGS sequence"/>
</dbReference>
<dbReference type="EMBL" id="QLTR01000021">
    <property type="protein sequence ID" value="RAS60544.1"/>
    <property type="molecule type" value="Genomic_DNA"/>
</dbReference>
<dbReference type="AlphaFoldDB" id="A0A2J8GMN6"/>
<dbReference type="PANTHER" id="PTHR11496:SF83">
    <property type="entry name" value="HYDROXYACID-OXOACID TRANSHYDROGENASE, MITOCHONDRIAL"/>
    <property type="match status" value="1"/>
</dbReference>
<dbReference type="GO" id="GO:0046872">
    <property type="term" value="F:metal ion binding"/>
    <property type="evidence" value="ECO:0007669"/>
    <property type="project" value="InterPro"/>
</dbReference>
<reference evidence="6 7" key="1">
    <citation type="submission" date="2018-06" db="EMBL/GenBank/DDBJ databases">
        <title>Freshwater and sediment microbial communities from various areas in North America, analyzing microbe dynamics in response to fracking.</title>
        <authorList>
            <person name="Lamendella R."/>
        </authorList>
    </citation>
    <scope>NUCLEOTIDE SEQUENCE [LARGE SCALE GENOMIC DNA]</scope>
    <source>
        <strain evidence="6 7">99A</strain>
    </source>
</reference>
<evidence type="ECO:0000256" key="2">
    <source>
        <dbReference type="ARBA" id="ARBA00007358"/>
    </source>
</evidence>
<sequence>MKRFSISTAIFSGENSLKRLNKYQNKRVWIVCDEFLAKGTPIERVKAELKGNEIRVYTDIQPDPNVLTVVSGMKDLIAFKPDVVIGFGGGSAIDAAKAMVFFATKFDIKLERCIAIPTTSGTGSEVTNATVITDENKGIKYPIFDATIYPDEAILDPSFVVTVPPHITANTGMDVLTHAIEAYVSTTANDFSDALAEKTISLVFEYLPTACVKGSCEKTREKMHNASCMAGMAFSQSGLGINHAIAHQLGGKFHVAHGLANAILLPHVIRFNAKNEIRARKRYARIAKACRFCHPDASAEAAVNQLIHNIVRLQKEVKIATSLHVLKITRRDILAQMDALVESTLQDSTMTTTPYKANPLQVKQIIEAIL</sequence>
<dbReference type="PROSITE" id="PS00913">
    <property type="entry name" value="ADH_IRON_1"/>
    <property type="match status" value="1"/>
</dbReference>
<dbReference type="FunFam" id="3.40.50.1970:FF:000003">
    <property type="entry name" value="Alcohol dehydrogenase, iron-containing"/>
    <property type="match status" value="1"/>
</dbReference>
<feature type="domain" description="Fe-containing alcohol dehydrogenase-like C-terminal" evidence="5">
    <location>
        <begin position="168"/>
        <end position="369"/>
    </location>
</feature>
<dbReference type="SUPFAM" id="SSF56796">
    <property type="entry name" value="Dehydroquinate synthase-like"/>
    <property type="match status" value="1"/>
</dbReference>
<dbReference type="PANTHER" id="PTHR11496">
    <property type="entry name" value="ALCOHOL DEHYDROGENASE"/>
    <property type="match status" value="1"/>
</dbReference>
<dbReference type="Pfam" id="PF25137">
    <property type="entry name" value="ADH_Fe_C"/>
    <property type="match status" value="1"/>
</dbReference>
<dbReference type="Gene3D" id="1.20.1090.10">
    <property type="entry name" value="Dehydroquinate synthase-like - alpha domain"/>
    <property type="match status" value="1"/>
</dbReference>
<name>A0A2J8GMN6_VIBDI</name>
<evidence type="ECO:0000259" key="4">
    <source>
        <dbReference type="Pfam" id="PF00465"/>
    </source>
</evidence>
<evidence type="ECO:0000313" key="7">
    <source>
        <dbReference type="Proteomes" id="UP000248729"/>
    </source>
</evidence>
<comment type="cofactor">
    <cofactor evidence="1">
        <name>Fe cation</name>
        <dbReference type="ChEBI" id="CHEBI:24875"/>
    </cofactor>
</comment>
<dbReference type="InterPro" id="IPR056798">
    <property type="entry name" value="ADH_Fe_C"/>
</dbReference>
<evidence type="ECO:0000256" key="3">
    <source>
        <dbReference type="ARBA" id="ARBA00023002"/>
    </source>
</evidence>
<comment type="similarity">
    <text evidence="2">Belongs to the iron-containing alcohol dehydrogenase family.</text>
</comment>
<dbReference type="GO" id="GO:0004022">
    <property type="term" value="F:alcohol dehydrogenase (NAD+) activity"/>
    <property type="evidence" value="ECO:0007669"/>
    <property type="project" value="TreeGrafter"/>
</dbReference>
<proteinExistence type="inferred from homology"/>
<dbReference type="FunFam" id="1.20.1090.10:FF:000001">
    <property type="entry name" value="Aldehyde-alcohol dehydrogenase"/>
    <property type="match status" value="1"/>
</dbReference>
<dbReference type="InterPro" id="IPR039697">
    <property type="entry name" value="Alcohol_dehydrogenase_Fe"/>
</dbReference>
<protein>
    <submittedName>
        <fullName evidence="6">Propionaldehyde reductase</fullName>
    </submittedName>
</protein>